<evidence type="ECO:0000256" key="7">
    <source>
        <dbReference type="ARBA" id="ARBA00022776"/>
    </source>
</evidence>
<dbReference type="GO" id="GO:0072686">
    <property type="term" value="C:mitotic spindle"/>
    <property type="evidence" value="ECO:0007669"/>
    <property type="project" value="TreeGrafter"/>
</dbReference>
<evidence type="ECO:0000256" key="11">
    <source>
        <dbReference type="ARBA" id="ARBA00023212"/>
    </source>
</evidence>
<dbReference type="InterPro" id="IPR027417">
    <property type="entry name" value="P-loop_NTPase"/>
</dbReference>
<dbReference type="GO" id="GO:0008574">
    <property type="term" value="F:plus-end-directed microtubule motor activity"/>
    <property type="evidence" value="ECO:0007669"/>
    <property type="project" value="TreeGrafter"/>
</dbReference>
<dbReference type="Proteomes" id="UP000654913">
    <property type="component" value="Chromosome 3"/>
</dbReference>
<dbReference type="PROSITE" id="PS00411">
    <property type="entry name" value="KINESIN_MOTOR_1"/>
    <property type="match status" value="1"/>
</dbReference>
<keyword evidence="2" id="KW-0963">Cytoplasm</keyword>
<feature type="region of interest" description="Disordered" evidence="16">
    <location>
        <begin position="1007"/>
        <end position="1026"/>
    </location>
</feature>
<feature type="compositionally biased region" description="Polar residues" evidence="16">
    <location>
        <begin position="1"/>
        <end position="11"/>
    </location>
</feature>
<dbReference type="InterPro" id="IPR027267">
    <property type="entry name" value="AH/BAR_dom_sf"/>
</dbReference>
<evidence type="ECO:0000256" key="3">
    <source>
        <dbReference type="ARBA" id="ARBA00022553"/>
    </source>
</evidence>
<dbReference type="InterPro" id="IPR019821">
    <property type="entry name" value="Kinesin_motor_CS"/>
</dbReference>
<keyword evidence="10 14" id="KW-0505">Motor protein</keyword>
<dbReference type="GeneID" id="64973213"/>
<accession>A0A7R7XLS7</accession>
<dbReference type="GO" id="GO:0007018">
    <property type="term" value="P:microtubule-based movement"/>
    <property type="evidence" value="ECO:0007669"/>
    <property type="project" value="InterPro"/>
</dbReference>
<reference evidence="18" key="1">
    <citation type="submission" date="2021-01" db="EMBL/GenBank/DDBJ databases">
        <authorList>
            <consortium name="Aspergillus puulaauensis MK2 genome sequencing consortium"/>
            <person name="Kazuki M."/>
            <person name="Futagami T."/>
        </authorList>
    </citation>
    <scope>NUCLEOTIDE SEQUENCE</scope>
    <source>
        <strain evidence="18">MK2</strain>
    </source>
</reference>
<evidence type="ECO:0000256" key="6">
    <source>
        <dbReference type="ARBA" id="ARBA00022741"/>
    </source>
</evidence>
<protein>
    <submittedName>
        <fullName evidence="18">Kinesin motor protein cin8</fullName>
    </submittedName>
</protein>
<feature type="region of interest" description="Disordered" evidence="16">
    <location>
        <begin position="1102"/>
        <end position="1185"/>
    </location>
</feature>
<gene>
    <name evidence="18" type="primary">CIN8</name>
    <name evidence="18" type="ORF">APUU_31433A</name>
</gene>
<proteinExistence type="inferred from homology"/>
<dbReference type="PANTHER" id="PTHR47970:SF12">
    <property type="entry name" value="KINESIN FAMILY MEMBER 11"/>
    <property type="match status" value="1"/>
</dbReference>
<dbReference type="GO" id="GO:0005634">
    <property type="term" value="C:nucleus"/>
    <property type="evidence" value="ECO:0007669"/>
    <property type="project" value="TreeGrafter"/>
</dbReference>
<evidence type="ECO:0000256" key="15">
    <source>
        <dbReference type="SAM" id="Coils"/>
    </source>
</evidence>
<evidence type="ECO:0000256" key="8">
    <source>
        <dbReference type="ARBA" id="ARBA00022840"/>
    </source>
</evidence>
<feature type="region of interest" description="Disordered" evidence="16">
    <location>
        <begin position="1"/>
        <end position="72"/>
    </location>
</feature>
<dbReference type="GO" id="GO:0008017">
    <property type="term" value="F:microtubule binding"/>
    <property type="evidence" value="ECO:0007669"/>
    <property type="project" value="InterPro"/>
</dbReference>
<keyword evidence="7" id="KW-0498">Mitosis</keyword>
<dbReference type="InterPro" id="IPR047241">
    <property type="entry name" value="KIF11-like_kin_motor_dom"/>
</dbReference>
<dbReference type="PROSITE" id="PS50067">
    <property type="entry name" value="KINESIN_MOTOR_2"/>
    <property type="match status" value="1"/>
</dbReference>
<dbReference type="SUPFAM" id="SSF103657">
    <property type="entry name" value="BAR/IMD domain-like"/>
    <property type="match status" value="1"/>
</dbReference>
<dbReference type="KEGG" id="apuu:APUU_31433A"/>
<keyword evidence="4" id="KW-0132">Cell division</keyword>
<keyword evidence="19" id="KW-1185">Reference proteome</keyword>
<evidence type="ECO:0000256" key="12">
    <source>
        <dbReference type="ARBA" id="ARBA00023306"/>
    </source>
</evidence>
<organism evidence="18 19">
    <name type="scientific">Aspergillus puulaauensis</name>
    <dbReference type="NCBI Taxonomy" id="1220207"/>
    <lineage>
        <taxon>Eukaryota</taxon>
        <taxon>Fungi</taxon>
        <taxon>Dikarya</taxon>
        <taxon>Ascomycota</taxon>
        <taxon>Pezizomycotina</taxon>
        <taxon>Eurotiomycetes</taxon>
        <taxon>Eurotiomycetidae</taxon>
        <taxon>Eurotiales</taxon>
        <taxon>Aspergillaceae</taxon>
        <taxon>Aspergillus</taxon>
    </lineage>
</organism>
<feature type="compositionally biased region" description="Low complexity" evidence="16">
    <location>
        <begin position="1048"/>
        <end position="1062"/>
    </location>
</feature>
<dbReference type="SMART" id="SM00129">
    <property type="entry name" value="KISc"/>
    <property type="match status" value="1"/>
</dbReference>
<evidence type="ECO:0000313" key="18">
    <source>
        <dbReference type="EMBL" id="BCS23208.1"/>
    </source>
</evidence>
<feature type="binding site" evidence="14">
    <location>
        <begin position="167"/>
        <end position="174"/>
    </location>
    <ligand>
        <name>ATP</name>
        <dbReference type="ChEBI" id="CHEBI:30616"/>
    </ligand>
</feature>
<dbReference type="FunFam" id="3.40.850.10:FF:000051">
    <property type="entry name" value="Kinesin-like protein bimC"/>
    <property type="match status" value="1"/>
</dbReference>
<comment type="subcellular location">
    <subcellularLocation>
        <location evidence="1">Cytoplasm</location>
        <location evidence="1">Cytoskeleton</location>
    </subcellularLocation>
</comment>
<evidence type="ECO:0000256" key="10">
    <source>
        <dbReference type="ARBA" id="ARBA00023175"/>
    </source>
</evidence>
<keyword evidence="9 15" id="KW-0175">Coiled coil</keyword>
<dbReference type="Pfam" id="PF13931">
    <property type="entry name" value="Microtub_bind"/>
    <property type="match status" value="1"/>
</dbReference>
<feature type="domain" description="Kinesin motor" evidence="17">
    <location>
        <begin position="81"/>
        <end position="415"/>
    </location>
</feature>
<dbReference type="GO" id="GO:0005876">
    <property type="term" value="C:spindle microtubule"/>
    <property type="evidence" value="ECO:0007669"/>
    <property type="project" value="TreeGrafter"/>
</dbReference>
<evidence type="ECO:0000256" key="16">
    <source>
        <dbReference type="SAM" id="MobiDB-lite"/>
    </source>
</evidence>
<dbReference type="GO" id="GO:0051301">
    <property type="term" value="P:cell division"/>
    <property type="evidence" value="ECO:0007669"/>
    <property type="project" value="UniProtKB-KW"/>
</dbReference>
<dbReference type="Gene3D" id="3.40.850.10">
    <property type="entry name" value="Kinesin motor domain"/>
    <property type="match status" value="1"/>
</dbReference>
<keyword evidence="6 14" id="KW-0547">Nucleotide-binding</keyword>
<evidence type="ECO:0000259" key="17">
    <source>
        <dbReference type="PROSITE" id="PS50067"/>
    </source>
</evidence>
<dbReference type="OrthoDB" id="3176171at2759"/>
<evidence type="ECO:0000256" key="9">
    <source>
        <dbReference type="ARBA" id="ARBA00023054"/>
    </source>
</evidence>
<name>A0A7R7XLS7_9EURO</name>
<reference evidence="18" key="2">
    <citation type="submission" date="2021-02" db="EMBL/GenBank/DDBJ databases">
        <title>Aspergillus puulaauensis MK2 genome sequence.</title>
        <authorList>
            <person name="Futagami T."/>
            <person name="Mori K."/>
            <person name="Kadooka C."/>
            <person name="Tanaka T."/>
        </authorList>
    </citation>
    <scope>NUCLEOTIDE SEQUENCE</scope>
    <source>
        <strain evidence="18">MK2</strain>
    </source>
</reference>
<dbReference type="SUPFAM" id="SSF52540">
    <property type="entry name" value="P-loop containing nucleoside triphosphate hydrolases"/>
    <property type="match status" value="1"/>
</dbReference>
<comment type="similarity">
    <text evidence="13">Belongs to the TRAFAC class myosin-kinesin ATPase superfamily. Kinesin family. KIN-5/BimC subfamily.</text>
</comment>
<keyword evidence="11" id="KW-0206">Cytoskeleton</keyword>
<keyword evidence="5" id="KW-0493">Microtubule</keyword>
<dbReference type="EMBL" id="AP024445">
    <property type="protein sequence ID" value="BCS23208.1"/>
    <property type="molecule type" value="Genomic_DNA"/>
</dbReference>
<dbReference type="AlphaFoldDB" id="A0A7R7XLS7"/>
<dbReference type="CDD" id="cd01364">
    <property type="entry name" value="KISc_BimC_Eg5"/>
    <property type="match status" value="1"/>
</dbReference>
<dbReference type="InterPro" id="IPR036961">
    <property type="entry name" value="Kinesin_motor_dom_sf"/>
</dbReference>
<evidence type="ECO:0000256" key="5">
    <source>
        <dbReference type="ARBA" id="ARBA00022701"/>
    </source>
</evidence>
<evidence type="ECO:0000256" key="14">
    <source>
        <dbReference type="PROSITE-ProRule" id="PRU00283"/>
    </source>
</evidence>
<evidence type="ECO:0000256" key="4">
    <source>
        <dbReference type="ARBA" id="ARBA00022618"/>
    </source>
</evidence>
<dbReference type="PRINTS" id="PR00380">
    <property type="entry name" value="KINESINHEAVY"/>
</dbReference>
<dbReference type="PANTHER" id="PTHR47970">
    <property type="entry name" value="KINESIN-LIKE PROTEIN KIF11"/>
    <property type="match status" value="1"/>
</dbReference>
<dbReference type="Pfam" id="PF00225">
    <property type="entry name" value="Kinesin"/>
    <property type="match status" value="1"/>
</dbReference>
<dbReference type="RefSeq" id="XP_041555402.1">
    <property type="nucleotide sequence ID" value="XM_041702637.1"/>
</dbReference>
<keyword evidence="12" id="KW-0131">Cell cycle</keyword>
<feature type="compositionally biased region" description="Low complexity" evidence="16">
    <location>
        <begin position="12"/>
        <end position="24"/>
    </location>
</feature>
<dbReference type="InterPro" id="IPR047149">
    <property type="entry name" value="KIF11-like"/>
</dbReference>
<sequence>MAGPQRPTSGLPTRRTTTRQPTRRAGSAVPERQASAPSPAISTKGPAASRLRGLKSPTEPASISAKRKERDIEREINEDTSIHVVVRCRGRNEREVKENSGVALQTEGVKGKTVELSMGPNAVSNKTYTFDKVFSAAADQVTVYEDSVLPIVTEMLAGYNCTIFAYGQTGTGKTYTMSGDMTDTLGILSDNAGIIPRVLYSLFGKLAETESTVKCSFIELYNEDLRDLLSAEDNPKLKIYENEKKGHMSTLVQGMEETYIDSATSGIKLLQQGSHKRQVAATKCNDLSSRSHTVFTITVNTKRTTESGEEYICPGKLNLVDLAGSENIGRSGAENKRAAEAGLINKSLLTLGRVINALVDKSSHIPYRESKLTRLLQDSLGGRTKTCIIATISPARNNLEETISTLDYAFRAKNIRNKPQINSTMPKKTLLREFTSEIEKLKAELIATRHRNGVYMSVESYEEMTMENDSRKIINEEQRAKIESMESSLRHKVQELFTLTSKFNDLKKDNDDTLAALCSTNDVLQQTDLVLQNTKEQLEEEEMLRNAHQKTEHQLHDLGIGLISTLGQTVEDISGLHAKLDRKADLDTTNTEMWQVSSTEVSDVTNRIDQRVETFQTEHSKLLETTSTKINDFIANELSQIEDTRRDLSGYTRSLDNAYNNARSETSGAHDDMNNVLEEIKDLREEVKSKVGEGLNGLSAAAARISQEVISEFTEFHAQLHTSYSSLGKDLKSVFETMNGHIAEQRNEMDRLRVELQTANRENIESTHKASSNLAQALEEEQVAADAERDVLMSQIKALVEESRQKQFGRLKSKIDTARTDISSSGEMLEQATTHHDRQVDEWVFKSEQFAKDVNASKDEVKARLQNDWEAFEQRNSSIQKTTESVHKETVRIVDTQMEDMGRQMEALDDFVAKARSQNGRYRDAHITTLDTIASNVRGSYSSVQGQADGLSDRMNQLQEEATQHHASLEGSIAPLSDDVRKPLSDLSAAILNRSFEEYVTTGVTPKKRKYDYPSDLPSTESHEALKSRLRNTKEMELLPFNNDEDGLSPSAGTPAGSPSKGFVYNDAEDEVGTQLPSMTNVNPSNTGLREIDANVAARPLASNTEDNSSAEKDGSHITSPRAAAETDGVEPPPSKRRRSNSTAVETKLPNKILARRMAGMMEGRENVPPPGVSAGRRLRGRPSP</sequence>
<dbReference type="Gene3D" id="1.20.120.20">
    <property type="entry name" value="Apolipoprotein"/>
    <property type="match status" value="1"/>
</dbReference>
<evidence type="ECO:0000256" key="1">
    <source>
        <dbReference type="ARBA" id="ARBA00004245"/>
    </source>
</evidence>
<keyword evidence="3" id="KW-0597">Phosphoprotein</keyword>
<dbReference type="GO" id="GO:0000073">
    <property type="term" value="P:initial mitotic spindle pole body separation"/>
    <property type="evidence" value="ECO:0007669"/>
    <property type="project" value="UniProtKB-ARBA"/>
</dbReference>
<feature type="coiled-coil region" evidence="15">
    <location>
        <begin position="521"/>
        <end position="551"/>
    </location>
</feature>
<evidence type="ECO:0000313" key="19">
    <source>
        <dbReference type="Proteomes" id="UP000654913"/>
    </source>
</evidence>
<evidence type="ECO:0000256" key="2">
    <source>
        <dbReference type="ARBA" id="ARBA00022490"/>
    </source>
</evidence>
<dbReference type="InterPro" id="IPR025901">
    <property type="entry name" value="Kinesin-assoc_MT-bd_dom"/>
</dbReference>
<feature type="region of interest" description="Disordered" evidence="16">
    <location>
        <begin position="1040"/>
        <end position="1065"/>
    </location>
</feature>
<dbReference type="GO" id="GO:0005524">
    <property type="term" value="F:ATP binding"/>
    <property type="evidence" value="ECO:0007669"/>
    <property type="project" value="UniProtKB-UniRule"/>
</dbReference>
<evidence type="ECO:0000256" key="13">
    <source>
        <dbReference type="ARBA" id="ARBA00034704"/>
    </source>
</evidence>
<keyword evidence="8 14" id="KW-0067">ATP-binding</keyword>
<dbReference type="InterPro" id="IPR001752">
    <property type="entry name" value="Kinesin_motor_dom"/>
</dbReference>
<feature type="coiled-coil region" evidence="15">
    <location>
        <begin position="735"/>
        <end position="781"/>
    </location>
</feature>